<dbReference type="InterPro" id="IPR011009">
    <property type="entry name" value="Kinase-like_dom_sf"/>
</dbReference>
<dbReference type="EMBL" id="KN716174">
    <property type="protein sequence ID" value="KJH51917.1"/>
    <property type="molecule type" value="Genomic_DNA"/>
</dbReference>
<dbReference type="OrthoDB" id="535945at2759"/>
<proteinExistence type="predicted"/>
<sequence length="79" mass="9121">MTRSRFLTRSRFVTNVYFQIYSAGELPYKGMSVAEVKVQVMGGYRLTAPDKMPKVIRDLMEVHCFSSVAEERHTMTQVI</sequence>
<keyword evidence="3" id="KW-1185">Reference proteome</keyword>
<dbReference type="Proteomes" id="UP000053766">
    <property type="component" value="Unassembled WGS sequence"/>
</dbReference>
<dbReference type="SUPFAM" id="SSF56112">
    <property type="entry name" value="Protein kinase-like (PK-like)"/>
    <property type="match status" value="1"/>
</dbReference>
<evidence type="ECO:0000313" key="3">
    <source>
        <dbReference type="Proteomes" id="UP000053766"/>
    </source>
</evidence>
<protein>
    <recommendedName>
        <fullName evidence="1">Serine-threonine/tyrosine-protein kinase catalytic domain-containing protein</fullName>
    </recommendedName>
</protein>
<gene>
    <name evidence="2" type="ORF">DICVIV_01898</name>
</gene>
<dbReference type="Pfam" id="PF07714">
    <property type="entry name" value="PK_Tyr_Ser-Thr"/>
    <property type="match status" value="1"/>
</dbReference>
<dbReference type="Gene3D" id="1.10.510.10">
    <property type="entry name" value="Transferase(Phosphotransferase) domain 1"/>
    <property type="match status" value="1"/>
</dbReference>
<evidence type="ECO:0000259" key="1">
    <source>
        <dbReference type="Pfam" id="PF07714"/>
    </source>
</evidence>
<reference evidence="2 3" key="1">
    <citation type="submission" date="2013-11" db="EMBL/GenBank/DDBJ databases">
        <title>Draft genome of the bovine lungworm Dictyocaulus viviparus.</title>
        <authorList>
            <person name="Mitreva M."/>
        </authorList>
    </citation>
    <scope>NUCLEOTIDE SEQUENCE [LARGE SCALE GENOMIC DNA]</scope>
    <source>
        <strain evidence="2 3">HannoverDv2000</strain>
    </source>
</reference>
<dbReference type="STRING" id="29172.A0A0D8Y6U1"/>
<dbReference type="InterPro" id="IPR001245">
    <property type="entry name" value="Ser-Thr/Tyr_kinase_cat_dom"/>
</dbReference>
<dbReference type="AlphaFoldDB" id="A0A0D8Y6U1"/>
<feature type="domain" description="Serine-threonine/tyrosine-protein kinase catalytic" evidence="1">
    <location>
        <begin position="17"/>
        <end position="78"/>
    </location>
</feature>
<reference evidence="3" key="2">
    <citation type="journal article" date="2016" name="Sci. Rep.">
        <title>Dictyocaulus viviparus genome, variome and transcriptome elucidate lungworm biology and support future intervention.</title>
        <authorList>
            <person name="McNulty S.N."/>
            <person name="Strube C."/>
            <person name="Rosa B.A."/>
            <person name="Martin J.C."/>
            <person name="Tyagi R."/>
            <person name="Choi Y.J."/>
            <person name="Wang Q."/>
            <person name="Hallsworth Pepin K."/>
            <person name="Zhang X."/>
            <person name="Ozersky P."/>
            <person name="Wilson R.K."/>
            <person name="Sternberg P.W."/>
            <person name="Gasser R.B."/>
            <person name="Mitreva M."/>
        </authorList>
    </citation>
    <scope>NUCLEOTIDE SEQUENCE [LARGE SCALE GENOMIC DNA]</scope>
    <source>
        <strain evidence="3">HannoverDv2000</strain>
    </source>
</reference>
<name>A0A0D8Y6U1_DICVI</name>
<organism evidence="2 3">
    <name type="scientific">Dictyocaulus viviparus</name>
    <name type="common">Bovine lungworm</name>
    <dbReference type="NCBI Taxonomy" id="29172"/>
    <lineage>
        <taxon>Eukaryota</taxon>
        <taxon>Metazoa</taxon>
        <taxon>Ecdysozoa</taxon>
        <taxon>Nematoda</taxon>
        <taxon>Chromadorea</taxon>
        <taxon>Rhabditida</taxon>
        <taxon>Rhabditina</taxon>
        <taxon>Rhabditomorpha</taxon>
        <taxon>Strongyloidea</taxon>
        <taxon>Metastrongylidae</taxon>
        <taxon>Dictyocaulus</taxon>
    </lineage>
</organism>
<dbReference type="GO" id="GO:0004672">
    <property type="term" value="F:protein kinase activity"/>
    <property type="evidence" value="ECO:0007669"/>
    <property type="project" value="InterPro"/>
</dbReference>
<evidence type="ECO:0000313" key="2">
    <source>
        <dbReference type="EMBL" id="KJH51917.1"/>
    </source>
</evidence>
<accession>A0A0D8Y6U1</accession>